<dbReference type="HOGENOM" id="CLU_000604_17_2_1"/>
<evidence type="ECO:0000259" key="11">
    <source>
        <dbReference type="PROSITE" id="PS50893"/>
    </source>
</evidence>
<dbReference type="InterPro" id="IPR039421">
    <property type="entry name" value="Type_1_exporter"/>
</dbReference>
<dbReference type="Gene3D" id="3.40.50.300">
    <property type="entry name" value="P-loop containing nucleotide triphosphate hydrolases"/>
    <property type="match status" value="2"/>
</dbReference>
<feature type="transmembrane region" description="Helical" evidence="10">
    <location>
        <begin position="674"/>
        <end position="692"/>
    </location>
</feature>
<dbReference type="PROSITE" id="PS50929">
    <property type="entry name" value="ABC_TM1F"/>
    <property type="match status" value="2"/>
</dbReference>
<dbReference type="PROSITE" id="PS00211">
    <property type="entry name" value="ABC_TRANSPORTER_1"/>
    <property type="match status" value="2"/>
</dbReference>
<keyword evidence="5" id="KW-0547">Nucleotide-binding</keyword>
<dbReference type="PANTHER" id="PTHR24221:SF213">
    <property type="entry name" value="ABC MULTIDRUG TRANSPORTER (EUROFUNG)"/>
    <property type="match status" value="1"/>
</dbReference>
<feature type="transmembrane region" description="Helical" evidence="10">
    <location>
        <begin position="814"/>
        <end position="834"/>
    </location>
</feature>
<feature type="domain" description="ABC transporter" evidence="11">
    <location>
        <begin position="1024"/>
        <end position="1262"/>
    </location>
</feature>
<dbReference type="AlphaFoldDB" id="A0A084AM69"/>
<evidence type="ECO:0000256" key="6">
    <source>
        <dbReference type="ARBA" id="ARBA00022840"/>
    </source>
</evidence>
<evidence type="ECO:0000256" key="3">
    <source>
        <dbReference type="ARBA" id="ARBA00007577"/>
    </source>
</evidence>
<evidence type="ECO:0000256" key="2">
    <source>
        <dbReference type="ARBA" id="ARBA00004308"/>
    </source>
</evidence>
<organism evidence="13 14">
    <name type="scientific">Stachybotrys chartarum (strain CBS 109288 / IBT 7711)</name>
    <name type="common">Toxic black mold</name>
    <name type="synonym">Stilbospora chartarum</name>
    <dbReference type="NCBI Taxonomy" id="1280523"/>
    <lineage>
        <taxon>Eukaryota</taxon>
        <taxon>Fungi</taxon>
        <taxon>Dikarya</taxon>
        <taxon>Ascomycota</taxon>
        <taxon>Pezizomycotina</taxon>
        <taxon>Sordariomycetes</taxon>
        <taxon>Hypocreomycetidae</taxon>
        <taxon>Hypocreales</taxon>
        <taxon>Stachybotryaceae</taxon>
        <taxon>Stachybotrys</taxon>
    </lineage>
</organism>
<dbReference type="Proteomes" id="UP000028045">
    <property type="component" value="Unassembled WGS sequence"/>
</dbReference>
<feature type="transmembrane region" description="Helical" evidence="10">
    <location>
        <begin position="712"/>
        <end position="729"/>
    </location>
</feature>
<evidence type="ECO:0000256" key="5">
    <source>
        <dbReference type="ARBA" id="ARBA00022741"/>
    </source>
</evidence>
<dbReference type="SMART" id="SM00382">
    <property type="entry name" value="AAA"/>
    <property type="match status" value="2"/>
</dbReference>
<dbReference type="InterPro" id="IPR003439">
    <property type="entry name" value="ABC_transporter-like_ATP-bd"/>
</dbReference>
<dbReference type="FunFam" id="3.40.50.300:FF:001530">
    <property type="entry name" value="ABC multidrug transporter (Eurofung)"/>
    <property type="match status" value="1"/>
</dbReference>
<dbReference type="EMBL" id="KL648659">
    <property type="protein sequence ID" value="KEY66398.1"/>
    <property type="molecule type" value="Genomic_DNA"/>
</dbReference>
<dbReference type="PANTHER" id="PTHR24221">
    <property type="entry name" value="ATP-BINDING CASSETTE SUB-FAMILY B"/>
    <property type="match status" value="1"/>
</dbReference>
<evidence type="ECO:0000256" key="8">
    <source>
        <dbReference type="ARBA" id="ARBA00023136"/>
    </source>
</evidence>
<dbReference type="Gene3D" id="1.20.1560.10">
    <property type="entry name" value="ABC transporter type 1, transmembrane domain"/>
    <property type="match status" value="2"/>
</dbReference>
<dbReference type="OrthoDB" id="6500128at2759"/>
<evidence type="ECO:0000256" key="9">
    <source>
        <dbReference type="SAM" id="MobiDB-lite"/>
    </source>
</evidence>
<feature type="domain" description="ABC transmembrane type-1" evidence="12">
    <location>
        <begin position="707"/>
        <end position="982"/>
    </location>
</feature>
<feature type="transmembrane region" description="Helical" evidence="10">
    <location>
        <begin position="954"/>
        <end position="974"/>
    </location>
</feature>
<feature type="transmembrane region" description="Helical" evidence="10">
    <location>
        <begin position="117"/>
        <end position="136"/>
    </location>
</feature>
<reference evidence="13 14" key="1">
    <citation type="journal article" date="2014" name="BMC Genomics">
        <title>Comparative genome sequencing reveals chemotype-specific gene clusters in the toxigenic black mold Stachybotrys.</title>
        <authorList>
            <person name="Semeiks J."/>
            <person name="Borek D."/>
            <person name="Otwinowski Z."/>
            <person name="Grishin N.V."/>
        </authorList>
    </citation>
    <scope>NUCLEOTIDE SEQUENCE [LARGE SCALE GENOMIC DNA]</scope>
    <source>
        <strain evidence="14">CBS 109288 / IBT 7711</strain>
    </source>
</reference>
<evidence type="ECO:0000256" key="4">
    <source>
        <dbReference type="ARBA" id="ARBA00022692"/>
    </source>
</evidence>
<dbReference type="InterPro" id="IPR003593">
    <property type="entry name" value="AAA+_ATPase"/>
</dbReference>
<dbReference type="CDD" id="cd18578">
    <property type="entry name" value="ABC_6TM_Pgp_ABCB1_D2_like"/>
    <property type="match status" value="1"/>
</dbReference>
<dbReference type="SUPFAM" id="SSF52540">
    <property type="entry name" value="P-loop containing nucleoside triphosphate hydrolases"/>
    <property type="match status" value="2"/>
</dbReference>
<dbReference type="FunFam" id="3.40.50.300:FF:000913">
    <property type="entry name" value="ABC multidrug transporter SitT"/>
    <property type="match status" value="1"/>
</dbReference>
<name>A0A084AM69_STACB</name>
<proteinExistence type="inferred from homology"/>
<evidence type="ECO:0000256" key="1">
    <source>
        <dbReference type="ARBA" id="ARBA00004141"/>
    </source>
</evidence>
<evidence type="ECO:0000256" key="10">
    <source>
        <dbReference type="SAM" id="Phobius"/>
    </source>
</evidence>
<feature type="region of interest" description="Disordered" evidence="9">
    <location>
        <begin position="584"/>
        <end position="638"/>
    </location>
</feature>
<dbReference type="SUPFAM" id="SSF90123">
    <property type="entry name" value="ABC transporter transmembrane region"/>
    <property type="match status" value="2"/>
</dbReference>
<evidence type="ECO:0000259" key="12">
    <source>
        <dbReference type="PROSITE" id="PS50929"/>
    </source>
</evidence>
<dbReference type="InterPro" id="IPR017871">
    <property type="entry name" value="ABC_transporter-like_CS"/>
</dbReference>
<comment type="subcellular location">
    <subcellularLocation>
        <location evidence="2">Endomembrane system</location>
    </subcellularLocation>
    <subcellularLocation>
        <location evidence="1">Membrane</location>
        <topology evidence="1">Multi-pass membrane protein</topology>
    </subcellularLocation>
</comment>
<keyword evidence="4 10" id="KW-0812">Transmembrane</keyword>
<keyword evidence="7 10" id="KW-1133">Transmembrane helix</keyword>
<feature type="region of interest" description="Disordered" evidence="9">
    <location>
        <begin position="1"/>
        <end position="22"/>
    </location>
</feature>
<feature type="transmembrane region" description="Helical" evidence="10">
    <location>
        <begin position="741"/>
        <end position="765"/>
    </location>
</feature>
<evidence type="ECO:0000313" key="13">
    <source>
        <dbReference type="EMBL" id="KEY66398.1"/>
    </source>
</evidence>
<dbReference type="GO" id="GO:0005524">
    <property type="term" value="F:ATP binding"/>
    <property type="evidence" value="ECO:0007669"/>
    <property type="project" value="UniProtKB-KW"/>
</dbReference>
<dbReference type="GO" id="GO:0140359">
    <property type="term" value="F:ABC-type transporter activity"/>
    <property type="evidence" value="ECO:0007669"/>
    <property type="project" value="InterPro"/>
</dbReference>
<feature type="transmembrane region" description="Helical" evidence="10">
    <location>
        <begin position="840"/>
        <end position="858"/>
    </location>
</feature>
<dbReference type="Pfam" id="PF00005">
    <property type="entry name" value="ABC_tran"/>
    <property type="match status" value="2"/>
</dbReference>
<dbReference type="PROSITE" id="PS50893">
    <property type="entry name" value="ABC_TRANSPORTER_2"/>
    <property type="match status" value="2"/>
</dbReference>
<accession>A0A084AM69</accession>
<sequence>MDNTSPTSHGDDTGSGEEIKTPVSPKHVQTFQNFMSSVHFQCQYMTFRALHRCVATNIEQLGFRTISMRLSAAIRLRYLDSLFMMPISTLDMLPPGQTAAIITITASNLQNGISEKLASLFTGAMTVVAASIVAFYDNWLLTVATSLGLVFIASIYSLTTPLINKQMAELHEANVSTSSVATEAFTSARMVAACGAEQKMIDKHATLVDRARKNGVAIARLLAGQHGLGRFHLQHELFFGVYSSFALAFWVAFQMYMLVAITSSESLIVSISQISAPVAAASQAADACAIFHTIIDSPQTTYGTCKSPEISMDGDIVFENVNFVYPSRPEVKVLDNLNLRIPAGKVTAIVGPSGSGKSTIVAILQRWYEFNGDVAANPIVLWLRNGQVSVSGRSLTDIDLKWWRTQVGLVQQESTLFDTTVFHNVAAGLIGTEWEHAQDEVKRALVAQACQDAYADEFITNLPDGYETSVGEFGMKLSGGQRQRLAIARAIIKRPKILILDEATSAIDVHSEKIVQEALDNACQGRTTIVIAHRLSTVQKAENIVVLQKGQIVEQGTHQELLARTDSQYYLLAMAQHLGVGINGHGQLPSGDSSDEKDVFSDKGNSDTFSNEKSQPTDHATSDHMGIGPGAYSPRSSFDDTRSLLEETNIAIAEQKQEAPDSFGVLLREQKSSFALYVVILCAAFGTGGEFIHGGSDNAWTNECCDAASTPLQAYIFSNLVALFSFWSRDLSYVVSQWCLAFLYLALGVGICYALLAWTTATLGFRIMRNYQKELFSCMMNKPAAFFDEHSVGALSARLATDPSQLHQLLGTNLASLLVSFFNLIGCVGISLAFGWKLTAVALGTSVPVIIAAMVYRVRLETRIEAKSNAVFAESAKFASESITSIRTVSSLNMEAQIYQRYQSLLRNHVRGAIVDLILPALLFSFCDNISLLCMGFVLWYGGQLLASHEYSPFQYMIVYIAVIQGGLNAGQWLSFASNIATAKAAADRVIDIRDGDNETLHEMMWRQASSDEFTPDVEKAVEVRFHQVWFSYAGRPMPVLKGLNIEIKRGEFVAFVGPSGSGKTTIISLLERFYAVQNGAIARNGLTISDTDLAVYRSSISLVAQESCLFSGSIRDNILLGVPDEAFIDEEELHRAARDAGIHEFIVSLPEGYDTEIGPRGVALSGGQKQRISIARALIRHPSLLLLDEATSSLDTATERAIQAVFDEMKGSRTMVVVAHRLSTVRNADVIFVMDDGRVVEQGNHSQLIEQSGIYTRMASLPNEP</sequence>
<protein>
    <submittedName>
        <fullName evidence="13">Uncharacterized protein</fullName>
    </submittedName>
</protein>
<feature type="domain" description="ABC transmembrane type-1" evidence="12">
    <location>
        <begin position="52"/>
        <end position="231"/>
    </location>
</feature>
<evidence type="ECO:0000313" key="14">
    <source>
        <dbReference type="Proteomes" id="UP000028045"/>
    </source>
</evidence>
<dbReference type="Pfam" id="PF00664">
    <property type="entry name" value="ABC_membrane"/>
    <property type="match status" value="2"/>
</dbReference>
<keyword evidence="6" id="KW-0067">ATP-binding</keyword>
<feature type="transmembrane region" description="Helical" evidence="10">
    <location>
        <begin position="142"/>
        <end position="163"/>
    </location>
</feature>
<dbReference type="GO" id="GO:0016887">
    <property type="term" value="F:ATP hydrolysis activity"/>
    <property type="evidence" value="ECO:0007669"/>
    <property type="project" value="InterPro"/>
</dbReference>
<evidence type="ECO:0000256" key="7">
    <source>
        <dbReference type="ARBA" id="ARBA00022989"/>
    </source>
</evidence>
<dbReference type="GO" id="GO:0016020">
    <property type="term" value="C:membrane"/>
    <property type="evidence" value="ECO:0007669"/>
    <property type="project" value="UniProtKB-SubCell"/>
</dbReference>
<dbReference type="InterPro" id="IPR027417">
    <property type="entry name" value="P-loop_NTPase"/>
</dbReference>
<feature type="domain" description="ABC transporter" evidence="11">
    <location>
        <begin position="316"/>
        <end position="574"/>
    </location>
</feature>
<feature type="transmembrane region" description="Helical" evidence="10">
    <location>
        <begin position="917"/>
        <end position="942"/>
    </location>
</feature>
<dbReference type="GO" id="GO:0012505">
    <property type="term" value="C:endomembrane system"/>
    <property type="evidence" value="ECO:0007669"/>
    <property type="project" value="UniProtKB-SubCell"/>
</dbReference>
<dbReference type="InterPro" id="IPR011527">
    <property type="entry name" value="ABC1_TM_dom"/>
</dbReference>
<comment type="similarity">
    <text evidence="3">Belongs to the ABC transporter superfamily. ABCB family. Multidrug resistance exporter (TC 3.A.1.201) subfamily.</text>
</comment>
<feature type="compositionally biased region" description="Basic and acidic residues" evidence="9">
    <location>
        <begin position="9"/>
        <end position="20"/>
    </location>
</feature>
<feature type="compositionally biased region" description="Basic and acidic residues" evidence="9">
    <location>
        <begin position="594"/>
        <end position="605"/>
    </location>
</feature>
<feature type="compositionally biased region" description="Polar residues" evidence="9">
    <location>
        <begin position="606"/>
        <end position="619"/>
    </location>
</feature>
<gene>
    <name evidence="13" type="ORF">S7711_05832</name>
</gene>
<feature type="transmembrane region" description="Helical" evidence="10">
    <location>
        <begin position="237"/>
        <end position="259"/>
    </location>
</feature>
<keyword evidence="14" id="KW-1185">Reference proteome</keyword>
<keyword evidence="8 10" id="KW-0472">Membrane</keyword>
<dbReference type="InterPro" id="IPR036640">
    <property type="entry name" value="ABC1_TM_sf"/>
</dbReference>